<comment type="caution">
    <text evidence="2">The sequence shown here is derived from an EMBL/GenBank/DDBJ whole genome shotgun (WGS) entry which is preliminary data.</text>
</comment>
<protein>
    <recommendedName>
        <fullName evidence="4">Elicitin-like protein</fullName>
    </recommendedName>
</protein>
<feature type="signal peptide" evidence="1">
    <location>
        <begin position="1"/>
        <end position="24"/>
    </location>
</feature>
<name>A0AAD5M5I2_PYTIN</name>
<evidence type="ECO:0008006" key="4">
    <source>
        <dbReference type="Google" id="ProtNLM"/>
    </source>
</evidence>
<dbReference type="Proteomes" id="UP001209570">
    <property type="component" value="Unassembled WGS sequence"/>
</dbReference>
<dbReference type="AlphaFoldDB" id="A0AAD5M5I2"/>
<feature type="chain" id="PRO_5042234619" description="Elicitin-like protein" evidence="1">
    <location>
        <begin position="25"/>
        <end position="130"/>
    </location>
</feature>
<keyword evidence="1" id="KW-0732">Signal</keyword>
<proteinExistence type="predicted"/>
<gene>
    <name evidence="2" type="ORF">P43SY_000475</name>
</gene>
<evidence type="ECO:0000313" key="3">
    <source>
        <dbReference type="Proteomes" id="UP001209570"/>
    </source>
</evidence>
<accession>A0AAD5M5I2</accession>
<dbReference type="EMBL" id="JAKCXM010000093">
    <property type="protein sequence ID" value="KAJ0402861.1"/>
    <property type="molecule type" value="Genomic_DNA"/>
</dbReference>
<organism evidence="2 3">
    <name type="scientific">Pythium insidiosum</name>
    <name type="common">Pythiosis disease agent</name>
    <dbReference type="NCBI Taxonomy" id="114742"/>
    <lineage>
        <taxon>Eukaryota</taxon>
        <taxon>Sar</taxon>
        <taxon>Stramenopiles</taxon>
        <taxon>Oomycota</taxon>
        <taxon>Peronosporomycetes</taxon>
        <taxon>Pythiales</taxon>
        <taxon>Pythiaceae</taxon>
        <taxon>Pythium</taxon>
    </lineage>
</organism>
<reference evidence="2" key="1">
    <citation type="submission" date="2021-12" db="EMBL/GenBank/DDBJ databases">
        <title>Prjna785345.</title>
        <authorList>
            <person name="Rujirawat T."/>
            <person name="Krajaejun T."/>
        </authorList>
    </citation>
    <scope>NUCLEOTIDE SEQUENCE</scope>
    <source>
        <strain evidence="2">Pi057C3</strain>
    </source>
</reference>
<keyword evidence="3" id="KW-1185">Reference proteome</keyword>
<evidence type="ECO:0000256" key="1">
    <source>
        <dbReference type="SAM" id="SignalP"/>
    </source>
</evidence>
<sequence>MKFLSATSVGLVVATVGLVAPVQAGVCTADEVVKQTMTANLIIQSDECNKVPVTGKEPTAEDICKVPGCAAEFKANLDKFPDCSINGENVRAKFASLSQCSNSSSSGASARPTIIAGIAVLAAALAVAIA</sequence>
<evidence type="ECO:0000313" key="2">
    <source>
        <dbReference type="EMBL" id="KAJ0402861.1"/>
    </source>
</evidence>